<organism evidence="1 2">
    <name type="scientific">Bifidobacterium oedipodis</name>
    <dbReference type="NCBI Taxonomy" id="2675322"/>
    <lineage>
        <taxon>Bacteria</taxon>
        <taxon>Bacillati</taxon>
        <taxon>Actinomycetota</taxon>
        <taxon>Actinomycetes</taxon>
        <taxon>Bifidobacteriales</taxon>
        <taxon>Bifidobacteriaceae</taxon>
        <taxon>Bifidobacterium</taxon>
    </lineage>
</organism>
<dbReference type="EMBL" id="JAAIII010000003">
    <property type="protein sequence ID" value="NMM93891.1"/>
    <property type="molecule type" value="Genomic_DNA"/>
</dbReference>
<gene>
    <name evidence="1" type="ORF">G1C95_1078</name>
</gene>
<dbReference type="RefSeq" id="WP_169171942.1">
    <property type="nucleotide sequence ID" value="NZ_JAAIII010000003.1"/>
</dbReference>
<reference evidence="1 2" key="1">
    <citation type="submission" date="2020-02" db="EMBL/GenBank/DDBJ databases">
        <title>Characterization of phylogenetic diversity of novel bifidobacterial species isolated in Czech ZOOs.</title>
        <authorList>
            <person name="Lugli G.A."/>
            <person name="Vera N.B."/>
            <person name="Ventura M."/>
        </authorList>
    </citation>
    <scope>NUCLEOTIDE SEQUENCE [LARGE SCALE GENOMIC DNA]</scope>
    <source>
        <strain evidence="1 2">DSM 109957</strain>
    </source>
</reference>
<evidence type="ECO:0000313" key="1">
    <source>
        <dbReference type="EMBL" id="NMM93891.1"/>
    </source>
</evidence>
<comment type="caution">
    <text evidence="1">The sequence shown here is derived from an EMBL/GenBank/DDBJ whole genome shotgun (WGS) entry which is preliminary data.</text>
</comment>
<evidence type="ECO:0000313" key="2">
    <source>
        <dbReference type="Proteomes" id="UP000532194"/>
    </source>
</evidence>
<dbReference type="AlphaFoldDB" id="A0A7Y0EP79"/>
<dbReference type="Proteomes" id="UP000532194">
    <property type="component" value="Unassembled WGS sequence"/>
</dbReference>
<keyword evidence="2" id="KW-1185">Reference proteome</keyword>
<name>A0A7Y0EP79_9BIFI</name>
<protein>
    <submittedName>
        <fullName evidence="1">Uncharacterized protein</fullName>
    </submittedName>
</protein>
<proteinExistence type="predicted"/>
<sequence>MSECKYWLTARPAQLGAYPEKPLRVSNISVEQFNGVSIRGTLLVYGEPLADDVAAAYELEEWPVVKFRAIAVAGRDYSPESMGKLDWLSVVICMNQWMDETCAYHPDGKWATTDTTYGPVVFDLATVKRMLDMLPAWMRWPVMLCVQDDSLCARFARHGQRWVIAECKRLFADGYERWW</sequence>
<accession>A0A7Y0EP79</accession>